<dbReference type="PANTHER" id="PTHR19384">
    <property type="entry name" value="NITRIC OXIDE SYNTHASE-RELATED"/>
    <property type="match status" value="1"/>
</dbReference>
<dbReference type="FunFam" id="3.40.50.360:FF:000015">
    <property type="entry name" value="NADPH-dependent diflavin oxidoreductase 1"/>
    <property type="match status" value="1"/>
</dbReference>
<dbReference type="GeneID" id="6750623"/>
<evidence type="ECO:0000256" key="3">
    <source>
        <dbReference type="ARBA" id="ARBA00004496"/>
    </source>
</evidence>
<keyword evidence="4 13" id="KW-0963">Cytoplasm</keyword>
<feature type="binding site" evidence="13">
    <location>
        <begin position="105"/>
        <end position="114"/>
    </location>
    <ligand>
        <name>FMN</name>
        <dbReference type="ChEBI" id="CHEBI:58210"/>
    </ligand>
</feature>
<dbReference type="PhylomeDB" id="B3RP54"/>
<dbReference type="PROSITE" id="PS51384">
    <property type="entry name" value="FAD_FR"/>
    <property type="match status" value="1"/>
</dbReference>
<comment type="subcellular location">
    <subcellularLocation>
        <location evidence="3 13">Cytoplasm</location>
    </subcellularLocation>
</comment>
<dbReference type="InterPro" id="IPR017938">
    <property type="entry name" value="Riboflavin_synthase-like_b-brl"/>
</dbReference>
<dbReference type="GO" id="GO:0016491">
    <property type="term" value="F:oxidoreductase activity"/>
    <property type="evidence" value="ECO:0000318"/>
    <property type="project" value="GO_Central"/>
</dbReference>
<keyword evidence="18" id="KW-1185">Reference proteome</keyword>
<dbReference type="GO" id="GO:0160246">
    <property type="term" value="F:NADPH-iron-sulfur [2Fe-2S] protein oxidoreductase activity"/>
    <property type="evidence" value="ECO:0007669"/>
    <property type="project" value="InterPro"/>
</dbReference>
<evidence type="ECO:0000256" key="14">
    <source>
        <dbReference type="SAM" id="MobiDB-lite"/>
    </source>
</evidence>
<dbReference type="Pfam" id="PF00258">
    <property type="entry name" value="Flavodoxin_1"/>
    <property type="match status" value="1"/>
</dbReference>
<dbReference type="InterPro" id="IPR023173">
    <property type="entry name" value="NADPH_Cyt_P450_Rdtase_alpha"/>
</dbReference>
<dbReference type="KEGG" id="tad:TRIADDRAFT_21380"/>
<keyword evidence="5 13" id="KW-0285">Flavoprotein</keyword>
<evidence type="ECO:0000256" key="6">
    <source>
        <dbReference type="ARBA" id="ARBA00022643"/>
    </source>
</evidence>
<dbReference type="Gene3D" id="1.20.990.10">
    <property type="entry name" value="NADPH-cytochrome p450 Reductase, Chain A, domain 3"/>
    <property type="match status" value="1"/>
</dbReference>
<gene>
    <name evidence="17" type="ORF">TRIADDRAFT_21380</name>
</gene>
<dbReference type="PRINTS" id="PR00371">
    <property type="entry name" value="FPNCR"/>
</dbReference>
<accession>B3RP54</accession>
<comment type="subunit">
    <text evidence="12">Interacts with CIAPIN1; as part of the cytosolic iron-sulfur (Fe-S) protein assembly (CIA) machinery. Interacts with DCPS.</text>
</comment>
<dbReference type="PROSITE" id="PS50902">
    <property type="entry name" value="FLAVODOXIN_LIKE"/>
    <property type="match status" value="1"/>
</dbReference>
<proteinExistence type="inferred from homology"/>
<dbReference type="PANTHER" id="PTHR19384:SF10">
    <property type="entry name" value="NADPH-DEPENDENT DIFLAVIN OXIDOREDUCTASE 1"/>
    <property type="match status" value="1"/>
</dbReference>
<dbReference type="InterPro" id="IPR039261">
    <property type="entry name" value="FNR_nucleotide-bd"/>
</dbReference>
<name>B3RP54_TRIAD</name>
<dbReference type="CTD" id="6750623"/>
<dbReference type="Proteomes" id="UP000009022">
    <property type="component" value="Unassembled WGS sequence"/>
</dbReference>
<dbReference type="SUPFAM" id="SSF52343">
    <property type="entry name" value="Ferredoxin reductase-like, C-terminal NADP-linked domain"/>
    <property type="match status" value="1"/>
</dbReference>
<evidence type="ECO:0000259" key="15">
    <source>
        <dbReference type="PROSITE" id="PS50902"/>
    </source>
</evidence>
<comment type="cofactor">
    <cofactor evidence="2 13">
        <name>FAD</name>
        <dbReference type="ChEBI" id="CHEBI:57692"/>
    </cofactor>
</comment>
<dbReference type="InterPro" id="IPR008254">
    <property type="entry name" value="Flavodoxin/NO_synth"/>
</dbReference>
<dbReference type="GO" id="GO:0010181">
    <property type="term" value="F:FMN binding"/>
    <property type="evidence" value="ECO:0000318"/>
    <property type="project" value="GO_Central"/>
</dbReference>
<evidence type="ECO:0000256" key="9">
    <source>
        <dbReference type="ARBA" id="ARBA00023002"/>
    </source>
</evidence>
<evidence type="ECO:0000256" key="2">
    <source>
        <dbReference type="ARBA" id="ARBA00001974"/>
    </source>
</evidence>
<comment type="cofactor">
    <cofactor evidence="1 13">
        <name>FMN</name>
        <dbReference type="ChEBI" id="CHEBI:58210"/>
    </cofactor>
</comment>
<dbReference type="Gene3D" id="3.40.50.80">
    <property type="entry name" value="Nucleotide-binding domain of ferredoxin-NADP reductase (FNR) module"/>
    <property type="match status" value="1"/>
</dbReference>
<dbReference type="HOGENOM" id="CLU_001570_17_6_1"/>
<dbReference type="GO" id="GO:0016651">
    <property type="term" value="F:oxidoreductase activity, acting on NAD(P)H"/>
    <property type="evidence" value="ECO:0007669"/>
    <property type="project" value="UniProtKB-UniRule"/>
</dbReference>
<dbReference type="EMBL" id="DS985242">
    <property type="protein sequence ID" value="EDV28132.1"/>
    <property type="molecule type" value="Genomic_DNA"/>
</dbReference>
<evidence type="ECO:0000256" key="13">
    <source>
        <dbReference type="HAMAP-Rule" id="MF_03178"/>
    </source>
</evidence>
<evidence type="ECO:0000256" key="8">
    <source>
        <dbReference type="ARBA" id="ARBA00022857"/>
    </source>
</evidence>
<dbReference type="OMA" id="DIMSIPR"/>
<feature type="region of interest" description="Disordered" evidence="14">
    <location>
        <begin position="198"/>
        <end position="220"/>
    </location>
</feature>
<reference evidence="17 18" key="1">
    <citation type="journal article" date="2008" name="Nature">
        <title>The Trichoplax genome and the nature of placozoans.</title>
        <authorList>
            <person name="Srivastava M."/>
            <person name="Begovic E."/>
            <person name="Chapman J."/>
            <person name="Putnam N.H."/>
            <person name="Hellsten U."/>
            <person name="Kawashima T."/>
            <person name="Kuo A."/>
            <person name="Mitros T."/>
            <person name="Salamov A."/>
            <person name="Carpenter M.L."/>
            <person name="Signorovitch A.Y."/>
            <person name="Moreno M.A."/>
            <person name="Kamm K."/>
            <person name="Grimwood J."/>
            <person name="Schmutz J."/>
            <person name="Shapiro H."/>
            <person name="Grigoriev I.V."/>
            <person name="Buss L.W."/>
            <person name="Schierwater B."/>
            <person name="Dellaporta S.L."/>
            <person name="Rokhsar D.S."/>
        </authorList>
    </citation>
    <scope>NUCLEOTIDE SEQUENCE [LARGE SCALE GENOMIC DNA]</scope>
    <source>
        <strain evidence="17 18">Grell-BS-1999</strain>
    </source>
</reference>
<dbReference type="Gene3D" id="3.40.50.360">
    <property type="match status" value="1"/>
</dbReference>
<comment type="catalytic activity">
    <reaction evidence="10">
        <text>2 oxidized [2Fe-2S]-[protein] + NADPH = 2 reduced [2Fe-2S]-[protein] + NADP(+) + H(+)</text>
        <dbReference type="Rhea" id="RHEA:67716"/>
        <dbReference type="Rhea" id="RHEA-COMP:17327"/>
        <dbReference type="Rhea" id="RHEA-COMP:17328"/>
        <dbReference type="ChEBI" id="CHEBI:15378"/>
        <dbReference type="ChEBI" id="CHEBI:33737"/>
        <dbReference type="ChEBI" id="CHEBI:33738"/>
        <dbReference type="ChEBI" id="CHEBI:57783"/>
        <dbReference type="ChEBI" id="CHEBI:58349"/>
    </reaction>
    <physiologicalReaction direction="left-to-right" evidence="10">
        <dbReference type="Rhea" id="RHEA:67717"/>
    </physiologicalReaction>
</comment>
<evidence type="ECO:0000313" key="17">
    <source>
        <dbReference type="EMBL" id="EDV28132.1"/>
    </source>
</evidence>
<feature type="binding site" evidence="13">
    <location>
        <begin position="389"/>
        <end position="392"/>
    </location>
    <ligand>
        <name>FAD</name>
        <dbReference type="ChEBI" id="CHEBI:57692"/>
    </ligand>
</feature>
<dbReference type="InterPro" id="IPR017927">
    <property type="entry name" value="FAD-bd_FR_type"/>
</dbReference>
<dbReference type="AlphaFoldDB" id="B3RP54"/>
<comment type="function">
    <text evidence="13">NADPH-dependent reductase which is a central component of the cytosolic iron-sulfur (Fe-S) protein assembly (CIA) machinery. Transfers electrons from NADPH via its FAD and FMN prosthetic groups to the [2Fe-2S] cluster of the anamorsin/DRE2 homolog, another key component of the CIA machinery. In turn, this reduced cluster provides electrons for assembly of cytosolic iron-sulfur cluster proteins.</text>
</comment>
<dbReference type="InterPro" id="IPR001433">
    <property type="entry name" value="OxRdtase_FAD/NAD-bd"/>
</dbReference>
<dbReference type="HAMAP" id="MF_03178">
    <property type="entry name" value="NDOR1"/>
    <property type="match status" value="1"/>
</dbReference>
<dbReference type="eggNOG" id="KOG1159">
    <property type="taxonomic scope" value="Eukaryota"/>
</dbReference>
<feature type="binding site" evidence="13">
    <location>
        <begin position="67"/>
        <end position="70"/>
    </location>
    <ligand>
        <name>FMN</name>
        <dbReference type="ChEBI" id="CHEBI:58210"/>
    </ligand>
</feature>
<dbReference type="FunFam" id="3.40.50.80:FF:000030">
    <property type="entry name" value="NADPH-dependent diflavin oxidoreductase 1"/>
    <property type="match status" value="1"/>
</dbReference>
<dbReference type="SUPFAM" id="SSF52218">
    <property type="entry name" value="Flavoproteins"/>
    <property type="match status" value="1"/>
</dbReference>
<dbReference type="InParanoid" id="B3RP54"/>
<evidence type="ECO:0000259" key="16">
    <source>
        <dbReference type="PROSITE" id="PS51384"/>
    </source>
</evidence>
<dbReference type="PRINTS" id="PR00369">
    <property type="entry name" value="FLAVODOXIN"/>
</dbReference>
<dbReference type="GO" id="GO:0005634">
    <property type="term" value="C:nucleus"/>
    <property type="evidence" value="ECO:0007669"/>
    <property type="project" value="UniProtKB-ARBA"/>
</dbReference>
<dbReference type="InterPro" id="IPR001709">
    <property type="entry name" value="Flavoprot_Pyr_Nucl_cyt_Rdtase"/>
</dbReference>
<dbReference type="FunCoup" id="B3RP54">
    <property type="interactions" value="1553"/>
</dbReference>
<evidence type="ECO:0000256" key="5">
    <source>
        <dbReference type="ARBA" id="ARBA00022630"/>
    </source>
</evidence>
<feature type="binding site" evidence="13">
    <location>
        <position position="565"/>
    </location>
    <ligand>
        <name>NADP(+)</name>
        <dbReference type="ChEBI" id="CHEBI:58349"/>
    </ligand>
</feature>
<organism evidence="17 18">
    <name type="scientific">Trichoplax adhaerens</name>
    <name type="common">Trichoplax reptans</name>
    <dbReference type="NCBI Taxonomy" id="10228"/>
    <lineage>
        <taxon>Eukaryota</taxon>
        <taxon>Metazoa</taxon>
        <taxon>Placozoa</taxon>
        <taxon>Uniplacotomia</taxon>
        <taxon>Trichoplacea</taxon>
        <taxon>Trichoplacidae</taxon>
        <taxon>Trichoplax</taxon>
    </lineage>
</organism>
<sequence length="604" mass="69056">MGVDKVGDTQNRSLLVLYASQTGTACEVAERIGRDARRRYFSVKVTSMDDYDVTQLIHQNLVIMVCATTGQGDEPDNMKQFWRFLLRRNLPTTSLCSLKFALLGLGDSSYQKFNFVAKKLYKRLMQLGAVPLIHLGQADDQHELGPDAVIDPWLKNMWEVILQIRPLPQGKEIINENVLSPSPKYAVALSEGYRHSFENSSSEAKRNETTPSKNQPFLAPLTSNTRVTSEDHFQDVRLIKFSIKDSKIKYYPGDVVMIQPCNADENVSEFLSYMNLDGSKAAILQQNDPDIPLPQLPANPTIRNLVKYFFDINSIPRRYFFELLSYFSTDELEQEKLQEFASPEGQEDRYSYCNRPRRTILEVLQDFPNSAPHVPFEYLFDLIPPIQARAFSIASSLKMYPDEIHILMAVVKYKTKLQKPRQGLCSTWLASLNPSKESTKIPLWTRKGTITFPKTPTSIILIGPGTGAAPFRSVIQDRVIDGIKGKTVFFFGCRNQKKDFFCADEWHDFQNKGFVTIFTAFSRDQESKVYVQHKMLANGQLAFKNIYEDRAYIYVAGNSKRMPTDVTDTLVAIVKKYGNKSESEAEEYIRNLQQSKRLQMDTWS</sequence>
<dbReference type="OrthoDB" id="1856718at2759"/>
<feature type="binding site" evidence="13">
    <location>
        <begin position="522"/>
        <end position="523"/>
    </location>
    <ligand>
        <name>NADP(+)</name>
        <dbReference type="ChEBI" id="CHEBI:58349"/>
    </ligand>
</feature>
<feature type="binding site" evidence="13">
    <location>
        <begin position="528"/>
        <end position="532"/>
    </location>
    <ligand>
        <name>NADP(+)</name>
        <dbReference type="ChEBI" id="CHEBI:58349"/>
    </ligand>
</feature>
<comment type="similarity">
    <text evidence="13">Belongs to the NADPH-dependent diflavin oxidoreductase NDOR1 family.</text>
</comment>
<keyword evidence="9 13" id="KW-0560">Oxidoreductase</keyword>
<evidence type="ECO:0000256" key="7">
    <source>
        <dbReference type="ARBA" id="ARBA00022827"/>
    </source>
</evidence>
<feature type="domain" description="FAD-binding FR-type" evidence="16">
    <location>
        <begin position="214"/>
        <end position="453"/>
    </location>
</feature>
<dbReference type="Pfam" id="PF00175">
    <property type="entry name" value="NAD_binding_1"/>
    <property type="match status" value="1"/>
</dbReference>
<evidence type="ECO:0000313" key="18">
    <source>
        <dbReference type="Proteomes" id="UP000009022"/>
    </source>
</evidence>
<keyword evidence="6 13" id="KW-0288">FMN</keyword>
<feature type="binding site" evidence="13">
    <location>
        <begin position="20"/>
        <end position="25"/>
    </location>
    <ligand>
        <name>FMN</name>
        <dbReference type="ChEBI" id="CHEBI:58210"/>
    </ligand>
</feature>
<feature type="domain" description="Flavodoxin-like" evidence="15">
    <location>
        <begin position="14"/>
        <end position="158"/>
    </location>
</feature>
<dbReference type="GO" id="GO:0050661">
    <property type="term" value="F:NADP binding"/>
    <property type="evidence" value="ECO:0007669"/>
    <property type="project" value="UniProtKB-UniRule"/>
</dbReference>
<dbReference type="EC" id="1.18.1.-" evidence="13"/>
<dbReference type="Gene3D" id="2.40.30.10">
    <property type="entry name" value="Translation factors"/>
    <property type="match status" value="1"/>
</dbReference>
<dbReference type="GO" id="GO:0005829">
    <property type="term" value="C:cytosol"/>
    <property type="evidence" value="ECO:0000318"/>
    <property type="project" value="GO_Central"/>
</dbReference>
<evidence type="ECO:0000256" key="1">
    <source>
        <dbReference type="ARBA" id="ARBA00001917"/>
    </source>
</evidence>
<dbReference type="SUPFAM" id="SSF63380">
    <property type="entry name" value="Riboflavin synthase domain-like"/>
    <property type="match status" value="1"/>
</dbReference>
<dbReference type="GO" id="GO:0050660">
    <property type="term" value="F:flavin adenine dinucleotide binding"/>
    <property type="evidence" value="ECO:0000318"/>
    <property type="project" value="GO_Central"/>
</dbReference>
<feature type="binding site" evidence="13">
    <location>
        <position position="357"/>
    </location>
    <ligand>
        <name>FAD</name>
        <dbReference type="ChEBI" id="CHEBI:57692"/>
    </ligand>
</feature>
<feature type="compositionally biased region" description="Polar residues" evidence="14">
    <location>
        <begin position="209"/>
        <end position="220"/>
    </location>
</feature>
<comment type="function">
    <text evidence="11">NADPH-dependent reductase which is a central component of the cytosolic iron-sulfur (Fe-S) protein assembly (CIA) machinery. Transfers electrons from NADPH via its FAD and FMN prosthetic groups to the [2Fe-2S] cluster of CIAPIN1, another key component of the CIA machinery. In turn, this reduced cluster provides electrons for assembly of cytosolic iron-sulfur cluster proteins. It can also reduce the [2Fe-2S] cluster of CISD1 and activate this protein implicated in Fe/S cluster repair. In vitro can fully activate methionine synthase/MTR in the presence of soluble cytochrome b5/CYB5A.</text>
</comment>
<evidence type="ECO:0000256" key="10">
    <source>
        <dbReference type="ARBA" id="ARBA00052174"/>
    </source>
</evidence>
<dbReference type="GO" id="GO:0016226">
    <property type="term" value="P:iron-sulfur cluster assembly"/>
    <property type="evidence" value="ECO:0007669"/>
    <property type="project" value="UniProtKB-UniRule"/>
</dbReference>
<dbReference type="InterPro" id="IPR003097">
    <property type="entry name" value="CysJ-like_FAD-binding"/>
</dbReference>
<feature type="binding site" evidence="13">
    <location>
        <begin position="423"/>
        <end position="426"/>
    </location>
    <ligand>
        <name>FAD</name>
        <dbReference type="ChEBI" id="CHEBI:57692"/>
    </ligand>
</feature>
<feature type="binding site" evidence="13">
    <location>
        <position position="140"/>
    </location>
    <ligand>
        <name>FMN</name>
        <dbReference type="ChEBI" id="CHEBI:58210"/>
    </ligand>
</feature>
<dbReference type="STRING" id="10228.B3RP54"/>
<feature type="compositionally biased region" description="Basic and acidic residues" evidence="14">
    <location>
        <begin position="198"/>
        <end position="208"/>
    </location>
</feature>
<dbReference type="InterPro" id="IPR001094">
    <property type="entry name" value="Flavdoxin-like"/>
</dbReference>
<evidence type="ECO:0000256" key="12">
    <source>
        <dbReference type="ARBA" id="ARBA00063044"/>
    </source>
</evidence>
<feature type="binding site" evidence="13">
    <location>
        <position position="603"/>
    </location>
    <ligand>
        <name>FAD</name>
        <dbReference type="ChEBI" id="CHEBI:57692"/>
    </ligand>
</feature>
<dbReference type="PROSITE" id="PS51257">
    <property type="entry name" value="PROKAR_LIPOPROTEIN"/>
    <property type="match status" value="1"/>
</dbReference>
<keyword evidence="7 13" id="KW-0274">FAD</keyword>
<comment type="similarity">
    <text evidence="13">In the N-terminal section; belongs to the flavodoxin family.</text>
</comment>
<dbReference type="RefSeq" id="XP_002109966.1">
    <property type="nucleotide sequence ID" value="XM_002109930.1"/>
</dbReference>
<protein>
    <recommendedName>
        <fullName evidence="13">NADPH-dependent diflavin oxidoreductase 1</fullName>
        <ecNumber evidence="13">1.18.1.-</ecNumber>
    </recommendedName>
    <alternativeName>
        <fullName evidence="13">NADPH-dependent FMN and FAD-containing oxidoreductase</fullName>
    </alternativeName>
</protein>
<evidence type="ECO:0000256" key="4">
    <source>
        <dbReference type="ARBA" id="ARBA00022490"/>
    </source>
</evidence>
<dbReference type="InterPro" id="IPR029039">
    <property type="entry name" value="Flavoprotein-like_sf"/>
</dbReference>
<keyword evidence="8 13" id="KW-0521">NADP</keyword>
<dbReference type="InterPro" id="IPR028879">
    <property type="entry name" value="NDOR1"/>
</dbReference>
<dbReference type="Pfam" id="PF00667">
    <property type="entry name" value="FAD_binding_1"/>
    <property type="match status" value="1"/>
</dbReference>
<feature type="binding site" evidence="13">
    <location>
        <position position="466"/>
    </location>
    <ligand>
        <name>NADP(+)</name>
        <dbReference type="ChEBI" id="CHEBI:58349"/>
    </ligand>
</feature>
<dbReference type="FunFam" id="1.20.990.10:FF:000008">
    <property type="entry name" value="NADPH-dependent diflavin oxidoreductase 1"/>
    <property type="match status" value="1"/>
</dbReference>
<comment type="similarity">
    <text evidence="13">In the C-terminal section; belongs to the flavoprotein pyridine nucleotide cytochrome reductase family.</text>
</comment>
<evidence type="ECO:0000256" key="11">
    <source>
        <dbReference type="ARBA" id="ARBA00059862"/>
    </source>
</evidence>